<evidence type="ECO:0000313" key="5">
    <source>
        <dbReference type="EMBL" id="MBB3732706.1"/>
    </source>
</evidence>
<evidence type="ECO:0000256" key="3">
    <source>
        <dbReference type="SAM" id="SignalP"/>
    </source>
</evidence>
<dbReference type="PANTHER" id="PTHR10963">
    <property type="entry name" value="GLYCOSYL HYDROLASE-RELATED"/>
    <property type="match status" value="1"/>
</dbReference>
<gene>
    <name evidence="5" type="ORF">FHR33_008566</name>
</gene>
<dbReference type="CDD" id="cd00413">
    <property type="entry name" value="Glyco_hydrolase_16"/>
    <property type="match status" value="1"/>
</dbReference>
<feature type="compositionally biased region" description="Low complexity" evidence="2">
    <location>
        <begin position="28"/>
        <end position="40"/>
    </location>
</feature>
<accession>A0A7W5V8T9</accession>
<dbReference type="GeneID" id="95394725"/>
<proteinExistence type="inferred from homology"/>
<evidence type="ECO:0000256" key="2">
    <source>
        <dbReference type="SAM" id="MobiDB-lite"/>
    </source>
</evidence>
<dbReference type="GO" id="GO:0004553">
    <property type="term" value="F:hydrolase activity, hydrolyzing O-glycosyl compounds"/>
    <property type="evidence" value="ECO:0007669"/>
    <property type="project" value="InterPro"/>
</dbReference>
<evidence type="ECO:0000313" key="6">
    <source>
        <dbReference type="Proteomes" id="UP000579945"/>
    </source>
</evidence>
<dbReference type="PANTHER" id="PTHR10963:SF55">
    <property type="entry name" value="GLYCOSIDE HYDROLASE FAMILY 16 PROTEIN"/>
    <property type="match status" value="1"/>
</dbReference>
<protein>
    <submittedName>
        <fullName evidence="5">Beta-glucanase (GH16 family)</fullName>
    </submittedName>
</protein>
<dbReference type="PROSITE" id="PS51762">
    <property type="entry name" value="GH16_2"/>
    <property type="match status" value="1"/>
</dbReference>
<feature type="chain" id="PRO_5030510230" evidence="3">
    <location>
        <begin position="28"/>
        <end position="434"/>
    </location>
</feature>
<dbReference type="InterPro" id="IPR013320">
    <property type="entry name" value="ConA-like_dom_sf"/>
</dbReference>
<feature type="region of interest" description="Disordered" evidence="2">
    <location>
        <begin position="28"/>
        <end position="50"/>
    </location>
</feature>
<dbReference type="GO" id="GO:0005975">
    <property type="term" value="P:carbohydrate metabolic process"/>
    <property type="evidence" value="ECO:0007669"/>
    <property type="project" value="InterPro"/>
</dbReference>
<evidence type="ECO:0000259" key="4">
    <source>
        <dbReference type="PROSITE" id="PS51762"/>
    </source>
</evidence>
<name>A0A7W5V8T9_9ACTN</name>
<comment type="caution">
    <text evidence="5">The sequence shown here is derived from an EMBL/GenBank/DDBJ whole genome shotgun (WGS) entry which is preliminary data.</text>
</comment>
<dbReference type="InterPro" id="IPR050546">
    <property type="entry name" value="Glycosyl_Hydrlase_16"/>
</dbReference>
<dbReference type="InterPro" id="IPR000757">
    <property type="entry name" value="Beta-glucanase-like"/>
</dbReference>
<dbReference type="RefSeq" id="WP_183659704.1">
    <property type="nucleotide sequence ID" value="NZ_JACIBV010000001.1"/>
</dbReference>
<organism evidence="5 6">
    <name type="scientific">Nonomuraea dietziae</name>
    <dbReference type="NCBI Taxonomy" id="65515"/>
    <lineage>
        <taxon>Bacteria</taxon>
        <taxon>Bacillati</taxon>
        <taxon>Actinomycetota</taxon>
        <taxon>Actinomycetes</taxon>
        <taxon>Streptosporangiales</taxon>
        <taxon>Streptosporangiaceae</taxon>
        <taxon>Nonomuraea</taxon>
    </lineage>
</organism>
<dbReference type="CDD" id="cd23432">
    <property type="entry name" value="beta-trefoil_Ricin_EndoBetaGal-like"/>
    <property type="match status" value="1"/>
</dbReference>
<keyword evidence="3" id="KW-0732">Signal</keyword>
<dbReference type="AlphaFoldDB" id="A0A7W5V8T9"/>
<evidence type="ECO:0000256" key="1">
    <source>
        <dbReference type="ARBA" id="ARBA00006865"/>
    </source>
</evidence>
<dbReference type="EMBL" id="JACIBV010000001">
    <property type="protein sequence ID" value="MBB3732706.1"/>
    <property type="molecule type" value="Genomic_DNA"/>
</dbReference>
<dbReference type="Proteomes" id="UP000579945">
    <property type="component" value="Unassembled WGS sequence"/>
</dbReference>
<dbReference type="SUPFAM" id="SSF49899">
    <property type="entry name" value="Concanavalin A-like lectins/glucanases"/>
    <property type="match status" value="1"/>
</dbReference>
<sequence length="434" mass="48987">MTRHLGAALAVLLFPALLGQAPSAAHAAAPPTHAATGATSDFPPNPPSKTGYTLDFQEEFDGTSLDTNKWLPYYLPHWTSNRENAKARYTVADGVLTQRLDADTPAWNPAYDSTVKISSIQTYNKDWWHRFNSSMPNDHHEPDFNGYTTKYGYFEVRAKLANVGGGGHQALWLVGTDDTSSASANPEIDFIETFFSKPDTWRIAAYGWGDPHFLSSWTLHEDPVPSGNPTQEYHVYGMEWTPTELKFYYDNQLYKTINDAPNMPMGMIMGIYTDAGSGQHNDVWPKTWNVDYVRVFKKNGGYPEPYVRIKNHQTSQYLHTEAATGKVQYGNVPATALSSQWTRETTSDGYVRYKNRATGQYMHIEDLTGSIQYGTLPATYWSSQWKEEAVSGYTRIKNRWQGSYIHTENATGYAQYGTVPTTYWTSQWTFEPAA</sequence>
<dbReference type="Gene3D" id="2.80.10.50">
    <property type="match status" value="1"/>
</dbReference>
<dbReference type="SUPFAM" id="SSF50370">
    <property type="entry name" value="Ricin B-like lectins"/>
    <property type="match status" value="1"/>
</dbReference>
<dbReference type="Pfam" id="PF00722">
    <property type="entry name" value="Glyco_hydro_16"/>
    <property type="match status" value="1"/>
</dbReference>
<comment type="similarity">
    <text evidence="1">Belongs to the glycosyl hydrolase 16 family.</text>
</comment>
<reference evidence="5 6" key="1">
    <citation type="submission" date="2020-08" db="EMBL/GenBank/DDBJ databases">
        <title>Sequencing the genomes of 1000 actinobacteria strains.</title>
        <authorList>
            <person name="Klenk H.-P."/>
        </authorList>
    </citation>
    <scope>NUCLEOTIDE SEQUENCE [LARGE SCALE GENOMIC DNA]</scope>
    <source>
        <strain evidence="5 6">DSM 44320</strain>
    </source>
</reference>
<feature type="signal peptide" evidence="3">
    <location>
        <begin position="1"/>
        <end position="27"/>
    </location>
</feature>
<feature type="domain" description="GH16" evidence="4">
    <location>
        <begin position="38"/>
        <end position="301"/>
    </location>
</feature>
<dbReference type="Gene3D" id="2.60.120.200">
    <property type="match status" value="1"/>
</dbReference>
<keyword evidence="6" id="KW-1185">Reference proteome</keyword>
<dbReference type="InterPro" id="IPR035992">
    <property type="entry name" value="Ricin_B-like_lectins"/>
</dbReference>